<evidence type="ECO:0000313" key="2">
    <source>
        <dbReference type="Proteomes" id="UP000018339"/>
    </source>
</evidence>
<evidence type="ECO:0000313" key="1">
    <source>
        <dbReference type="EMBL" id="ESU73906.1"/>
    </source>
</evidence>
<sequence>MHRRIGAASVAPMRGGIWAKIHRGFHQLKKVRKAMVSAAKSSSPTPSKS</sequence>
<proteinExistence type="predicted"/>
<name>A0A7U9JE41_GEOTM</name>
<organism evidence="1 2">
    <name type="scientific">Geobacillus thermopakistaniensis (strain MAS1)</name>
    <dbReference type="NCBI Taxonomy" id="1408282"/>
    <lineage>
        <taxon>Bacteria</taxon>
        <taxon>Bacillati</taxon>
        <taxon>Bacillota</taxon>
        <taxon>Bacilli</taxon>
        <taxon>Bacillales</taxon>
        <taxon>Anoxybacillaceae</taxon>
        <taxon>Geobacillus</taxon>
    </lineage>
</organism>
<protein>
    <submittedName>
        <fullName evidence="1">Uncharacterized protein</fullName>
    </submittedName>
</protein>
<keyword evidence="2" id="KW-1185">Reference proteome</keyword>
<dbReference type="Proteomes" id="UP000018339">
    <property type="component" value="Unassembled WGS sequence"/>
</dbReference>
<comment type="caution">
    <text evidence="1">The sequence shown here is derived from an EMBL/GenBank/DDBJ whole genome shotgun (WGS) entry which is preliminary data.</text>
</comment>
<reference evidence="1 2" key="1">
    <citation type="journal article" date="2014" name="Genome Announc.">
        <title>Draft Genome Sequence of Geobacillus thermopakistaniensis Strain MAS1.</title>
        <authorList>
            <person name="Siddiqui M.A."/>
            <person name="Rashid N."/>
            <person name="Ayyampalayam S."/>
            <person name="Whitman W.B."/>
        </authorList>
    </citation>
    <scope>NUCLEOTIDE SEQUENCE [LARGE SCALE GENOMIC DNA]</scope>
    <source>
        <strain evidence="1 2">MAS1</strain>
    </source>
</reference>
<accession>A0A7U9JE41</accession>
<dbReference type="AlphaFoldDB" id="A0A7U9JE41"/>
<dbReference type="EMBL" id="AYSF01000001">
    <property type="protein sequence ID" value="ESU73906.1"/>
    <property type="molecule type" value="Genomic_DNA"/>
</dbReference>
<gene>
    <name evidence="1" type="ORF">T260_00040</name>
</gene>